<organism evidence="2 3">
    <name type="scientific">Faecalibacterium prausnitzii</name>
    <dbReference type="NCBI Taxonomy" id="853"/>
    <lineage>
        <taxon>Bacteria</taxon>
        <taxon>Bacillati</taxon>
        <taxon>Bacillota</taxon>
        <taxon>Clostridia</taxon>
        <taxon>Eubacteriales</taxon>
        <taxon>Oscillospiraceae</taxon>
        <taxon>Faecalibacterium</taxon>
    </lineage>
</organism>
<name>A0A3E2W8Q7_9FIRM</name>
<reference evidence="2 3" key="1">
    <citation type="submission" date="2018-08" db="EMBL/GenBank/DDBJ databases">
        <title>A genome reference for cultivated species of the human gut microbiota.</title>
        <authorList>
            <person name="Zou Y."/>
            <person name="Xue W."/>
            <person name="Luo G."/>
        </authorList>
    </citation>
    <scope>NUCLEOTIDE SEQUENCE [LARGE SCALE GENOMIC DNA]</scope>
    <source>
        <strain evidence="2 3">AM37-13AC</strain>
    </source>
</reference>
<dbReference type="Pfam" id="PF12989">
    <property type="entry name" value="DUF3873"/>
    <property type="match status" value="1"/>
</dbReference>
<dbReference type="Proteomes" id="UP000260733">
    <property type="component" value="Unassembled WGS sequence"/>
</dbReference>
<dbReference type="Proteomes" id="UP000477010">
    <property type="component" value="Unassembled WGS sequence"/>
</dbReference>
<sequence length="64" mass="7730">MEQLFLMPGEERYERFKDGNGVPKVHYSYRSMRGAFFDCESRSLEEAQRLCENWLVGQDRCYRN</sequence>
<dbReference type="RefSeq" id="WP_117553652.1">
    <property type="nucleotide sequence ID" value="NZ_CP157369.1"/>
</dbReference>
<evidence type="ECO:0000313" key="3">
    <source>
        <dbReference type="Proteomes" id="UP000260733"/>
    </source>
</evidence>
<proteinExistence type="predicted"/>
<protein>
    <submittedName>
        <fullName evidence="2">DUF3873 domain-containing protein</fullName>
    </submittedName>
</protein>
<accession>A0A3E2W8Q7</accession>
<evidence type="ECO:0000313" key="2">
    <source>
        <dbReference type="EMBL" id="RGC20856.1"/>
    </source>
</evidence>
<dbReference type="AlphaFoldDB" id="A0A3E2W8Q7"/>
<gene>
    <name evidence="2" type="ORF">DW855_02745</name>
    <name evidence="1" type="ORF">GKD85_00140</name>
</gene>
<evidence type="ECO:0000313" key="1">
    <source>
        <dbReference type="EMBL" id="MSC79247.1"/>
    </source>
</evidence>
<evidence type="ECO:0000313" key="4">
    <source>
        <dbReference type="Proteomes" id="UP000477010"/>
    </source>
</evidence>
<dbReference type="InterPro" id="IPR024356">
    <property type="entry name" value="DUF3873"/>
</dbReference>
<dbReference type="EMBL" id="QVFB01000003">
    <property type="protein sequence ID" value="RGC20856.1"/>
    <property type="molecule type" value="Genomic_DNA"/>
</dbReference>
<dbReference type="EMBL" id="WKQE01000001">
    <property type="protein sequence ID" value="MSC79247.1"/>
    <property type="molecule type" value="Genomic_DNA"/>
</dbReference>
<comment type="caution">
    <text evidence="2">The sequence shown here is derived from an EMBL/GenBank/DDBJ whole genome shotgun (WGS) entry which is preliminary data.</text>
</comment>
<reference evidence="1 4" key="2">
    <citation type="journal article" date="2019" name="Nat. Med.">
        <title>A library of human gut bacterial isolates paired with longitudinal multiomics data enables mechanistic microbiome research.</title>
        <authorList>
            <person name="Poyet M."/>
            <person name="Groussin M."/>
            <person name="Gibbons S.M."/>
            <person name="Avila-Pacheco J."/>
            <person name="Jiang X."/>
            <person name="Kearney S.M."/>
            <person name="Perrotta A.R."/>
            <person name="Berdy B."/>
            <person name="Zhao S."/>
            <person name="Lieberman T.D."/>
            <person name="Swanson P.K."/>
            <person name="Smith M."/>
            <person name="Roesemann S."/>
            <person name="Alexander J.E."/>
            <person name="Rich S.A."/>
            <person name="Livny J."/>
            <person name="Vlamakis H."/>
            <person name="Clish C."/>
            <person name="Bullock K."/>
            <person name="Deik A."/>
            <person name="Scott J."/>
            <person name="Pierce K.A."/>
            <person name="Xavier R.J."/>
            <person name="Alm E.J."/>
        </authorList>
    </citation>
    <scope>NUCLEOTIDE SEQUENCE [LARGE SCALE GENOMIC DNA]</scope>
    <source>
        <strain evidence="1 4">BIOML-B9</strain>
    </source>
</reference>